<keyword evidence="1" id="KW-1133">Transmembrane helix</keyword>
<dbReference type="EMBL" id="JBHRZF010000229">
    <property type="protein sequence ID" value="MFC3863074.1"/>
    <property type="molecule type" value="Genomic_DNA"/>
</dbReference>
<dbReference type="RefSeq" id="WP_380081008.1">
    <property type="nucleotide sequence ID" value="NZ_JBHRZF010000229.1"/>
</dbReference>
<accession>A0ABV8AC50</accession>
<dbReference type="PANTHER" id="PTHR39165">
    <property type="entry name" value="IG HYPOTHETICAL 17883"/>
    <property type="match status" value="1"/>
</dbReference>
<keyword evidence="3" id="KW-1185">Reference proteome</keyword>
<keyword evidence="1" id="KW-0472">Membrane</keyword>
<dbReference type="Pfam" id="PF04306">
    <property type="entry name" value="DUF456"/>
    <property type="match status" value="1"/>
</dbReference>
<organism evidence="2 3">
    <name type="scientific">Deinococcus antarcticus</name>
    <dbReference type="NCBI Taxonomy" id="1298767"/>
    <lineage>
        <taxon>Bacteria</taxon>
        <taxon>Thermotogati</taxon>
        <taxon>Deinococcota</taxon>
        <taxon>Deinococci</taxon>
        <taxon>Deinococcales</taxon>
        <taxon>Deinococcaceae</taxon>
        <taxon>Deinococcus</taxon>
    </lineage>
</organism>
<gene>
    <name evidence="2" type="ORF">ACFOPQ_20135</name>
</gene>
<feature type="transmembrane region" description="Helical" evidence="1">
    <location>
        <begin position="7"/>
        <end position="37"/>
    </location>
</feature>
<protein>
    <submittedName>
        <fullName evidence="2">DUF456 domain-containing protein</fullName>
    </submittedName>
</protein>
<sequence>MTLPFIIFLVLWIVGVICTFFPLVPATWIIFAGAFIAALLDGYQAAQDLPIIIVFGVLAVVAMLVDNLAASWGARKYGGSKQAMWGALAGGIVGLFIPLPPFNLLIGPMLGALLAELLFAHRPLNEALSSTWGTLVGLLSGMAAKLVLHVLIGIYGLWHFWGK</sequence>
<keyword evidence="1" id="KW-0812">Transmembrane</keyword>
<reference evidence="3" key="1">
    <citation type="journal article" date="2019" name="Int. J. Syst. Evol. Microbiol.">
        <title>The Global Catalogue of Microorganisms (GCM) 10K type strain sequencing project: providing services to taxonomists for standard genome sequencing and annotation.</title>
        <authorList>
            <consortium name="The Broad Institute Genomics Platform"/>
            <consortium name="The Broad Institute Genome Sequencing Center for Infectious Disease"/>
            <person name="Wu L."/>
            <person name="Ma J."/>
        </authorList>
    </citation>
    <scope>NUCLEOTIDE SEQUENCE [LARGE SCALE GENOMIC DNA]</scope>
    <source>
        <strain evidence="3">CCTCC AB 2013263</strain>
    </source>
</reference>
<evidence type="ECO:0000256" key="1">
    <source>
        <dbReference type="SAM" id="Phobius"/>
    </source>
</evidence>
<proteinExistence type="predicted"/>
<name>A0ABV8AC50_9DEIO</name>
<evidence type="ECO:0000313" key="2">
    <source>
        <dbReference type="EMBL" id="MFC3863074.1"/>
    </source>
</evidence>
<dbReference type="Proteomes" id="UP001595748">
    <property type="component" value="Unassembled WGS sequence"/>
</dbReference>
<feature type="transmembrane region" description="Helical" evidence="1">
    <location>
        <begin position="82"/>
        <end position="99"/>
    </location>
</feature>
<evidence type="ECO:0000313" key="3">
    <source>
        <dbReference type="Proteomes" id="UP001595748"/>
    </source>
</evidence>
<dbReference type="InterPro" id="IPR007403">
    <property type="entry name" value="DUF456"/>
</dbReference>
<comment type="caution">
    <text evidence="2">The sequence shown here is derived from an EMBL/GenBank/DDBJ whole genome shotgun (WGS) entry which is preliminary data.</text>
</comment>
<feature type="transmembrane region" description="Helical" evidence="1">
    <location>
        <begin position="136"/>
        <end position="158"/>
    </location>
</feature>
<feature type="transmembrane region" description="Helical" evidence="1">
    <location>
        <begin position="49"/>
        <end position="70"/>
    </location>
</feature>
<dbReference type="PANTHER" id="PTHR39165:SF1">
    <property type="entry name" value="DUF456 DOMAIN-CONTAINING PROTEIN"/>
    <property type="match status" value="1"/>
</dbReference>